<organism evidence="1 2">
    <name type="scientific">Streptomyces phaeofaciens</name>
    <dbReference type="NCBI Taxonomy" id="68254"/>
    <lineage>
        <taxon>Bacteria</taxon>
        <taxon>Bacillati</taxon>
        <taxon>Actinomycetota</taxon>
        <taxon>Actinomycetes</taxon>
        <taxon>Kitasatosporales</taxon>
        <taxon>Streptomycetaceae</taxon>
        <taxon>Streptomyces</taxon>
    </lineage>
</organism>
<reference evidence="1" key="1">
    <citation type="journal article" date="2014" name="Int. J. Syst. Evol. Microbiol.">
        <title>Complete genome sequence of Corynebacterium casei LMG S-19264T (=DSM 44701T), isolated from a smear-ripened cheese.</title>
        <authorList>
            <consortium name="US DOE Joint Genome Institute (JGI-PGF)"/>
            <person name="Walter F."/>
            <person name="Albersmeier A."/>
            <person name="Kalinowski J."/>
            <person name="Ruckert C."/>
        </authorList>
    </citation>
    <scope>NUCLEOTIDE SEQUENCE</scope>
    <source>
        <strain evidence="1">JCM 4125</strain>
    </source>
</reference>
<dbReference type="Proteomes" id="UP000646776">
    <property type="component" value="Unassembled WGS sequence"/>
</dbReference>
<name>A0A918HPM4_9ACTN</name>
<protein>
    <submittedName>
        <fullName evidence="1">Uncharacterized protein</fullName>
    </submittedName>
</protein>
<evidence type="ECO:0000313" key="2">
    <source>
        <dbReference type="Proteomes" id="UP000646776"/>
    </source>
</evidence>
<sequence length="130" mass="14188">MARAAQGRASLVTASVLWSSSTTLDVCITNGGTSAIGDVEVLDVRQAPSQDAAGWRLNPSIRPNAKNACVLQPQETLTARVQLIDLLSEPVRPVPDARLVIVFGFRDADGQWWRREIGKPPQPWEAWSVN</sequence>
<dbReference type="EMBL" id="BMSA01000039">
    <property type="protein sequence ID" value="GGT91434.1"/>
    <property type="molecule type" value="Genomic_DNA"/>
</dbReference>
<accession>A0A918HPM4</accession>
<keyword evidence="2" id="KW-1185">Reference proteome</keyword>
<proteinExistence type="predicted"/>
<dbReference type="AlphaFoldDB" id="A0A918HPM4"/>
<evidence type="ECO:0000313" key="1">
    <source>
        <dbReference type="EMBL" id="GGT91434.1"/>
    </source>
</evidence>
<comment type="caution">
    <text evidence="1">The sequence shown here is derived from an EMBL/GenBank/DDBJ whole genome shotgun (WGS) entry which is preliminary data.</text>
</comment>
<reference evidence="1" key="2">
    <citation type="submission" date="2020-09" db="EMBL/GenBank/DDBJ databases">
        <authorList>
            <person name="Sun Q."/>
            <person name="Ohkuma M."/>
        </authorList>
    </citation>
    <scope>NUCLEOTIDE SEQUENCE</scope>
    <source>
        <strain evidence="1">JCM 4125</strain>
    </source>
</reference>
<gene>
    <name evidence="1" type="ORF">GCM10010226_81800</name>
</gene>